<evidence type="ECO:0000259" key="7">
    <source>
        <dbReference type="Pfam" id="PF16822"/>
    </source>
</evidence>
<evidence type="ECO:0000256" key="6">
    <source>
        <dbReference type="ARBA" id="ARBA00022841"/>
    </source>
</evidence>
<evidence type="ECO:0000256" key="2">
    <source>
        <dbReference type="ARBA" id="ARBA00005182"/>
    </source>
</evidence>
<evidence type="ECO:0000313" key="8">
    <source>
        <dbReference type="EMBL" id="MCK0533181.1"/>
    </source>
</evidence>
<keyword evidence="3" id="KW-0808">Transferase</keyword>
<dbReference type="SUPFAM" id="SSF52266">
    <property type="entry name" value="SGNH hydrolase"/>
    <property type="match status" value="1"/>
</dbReference>
<keyword evidence="9" id="KW-1185">Reference proteome</keyword>
<organism evidence="8 9">
    <name type="scientific">Sphingobium agri</name>
    <dbReference type="NCBI Taxonomy" id="2933566"/>
    <lineage>
        <taxon>Bacteria</taxon>
        <taxon>Pseudomonadati</taxon>
        <taxon>Pseudomonadota</taxon>
        <taxon>Alphaproteobacteria</taxon>
        <taxon>Sphingomonadales</taxon>
        <taxon>Sphingomonadaceae</taxon>
        <taxon>Sphingobium</taxon>
    </lineage>
</organism>
<comment type="caution">
    <text evidence="8">The sequence shown here is derived from an EMBL/GenBank/DDBJ whole genome shotgun (WGS) entry which is preliminary data.</text>
</comment>
<accession>A0ABT0E1D2</accession>
<gene>
    <name evidence="8" type="ORF">MU848_16445</name>
</gene>
<keyword evidence="4" id="KW-0732">Signal</keyword>
<keyword evidence="5" id="KW-0574">Periplasm</keyword>
<dbReference type="RefSeq" id="WP_247234258.1">
    <property type="nucleotide sequence ID" value="NZ_JALKHS010000018.1"/>
</dbReference>
<feature type="domain" description="AlgX/AlgJ SGNH hydrolase-like" evidence="7">
    <location>
        <begin position="227"/>
        <end position="333"/>
    </location>
</feature>
<protein>
    <recommendedName>
        <fullName evidence="7">AlgX/AlgJ SGNH hydrolase-like domain-containing protein</fullName>
    </recommendedName>
</protein>
<sequence>MKPISQFLAGAALTIGSLELALWLLPVSSGFASPPLSPRDPVVHYVPRTQYTSSSGWLMRDAVSGRMNSLGFSGPEVSPTDQSIALIGDSFVDALSIRPEKRVGYLLENSAVPKPVVSLGVAGADFADYVVAARWAEQHLKARNAIVVVNEEDLSSSIQPKLRGYWYEGHGSELQVRSRSPSAFRNSIGRSRLASYLVYNLKFSPSDVARSLDPFPAVKKDMPAPAEANLKQRAVQRFVHDLTTLRANGGHVLLVLQPNAKAIYSGKQMSRPNIDLLVKQANAEQLEVLDLDAPFRRFYAKTGKRFDLSDTDPHWNEAGHQLAAQAIRQRIASWHIASPRYVAKPVKAAVAG</sequence>
<dbReference type="InterPro" id="IPR036514">
    <property type="entry name" value="SGNH_hydro_sf"/>
</dbReference>
<comment type="subcellular location">
    <subcellularLocation>
        <location evidence="1">Periplasm</location>
    </subcellularLocation>
</comment>
<comment type="pathway">
    <text evidence="2">Glycan biosynthesis; alginate biosynthesis.</text>
</comment>
<evidence type="ECO:0000313" key="9">
    <source>
        <dbReference type="Proteomes" id="UP001203512"/>
    </source>
</evidence>
<keyword evidence="6" id="KW-0016">Alginate biosynthesis</keyword>
<proteinExistence type="predicted"/>
<evidence type="ECO:0000256" key="3">
    <source>
        <dbReference type="ARBA" id="ARBA00022679"/>
    </source>
</evidence>
<dbReference type="Proteomes" id="UP001203512">
    <property type="component" value="Unassembled WGS sequence"/>
</dbReference>
<evidence type="ECO:0000256" key="4">
    <source>
        <dbReference type="ARBA" id="ARBA00022729"/>
    </source>
</evidence>
<dbReference type="Gene3D" id="3.40.50.1110">
    <property type="entry name" value="SGNH hydrolase"/>
    <property type="match status" value="1"/>
</dbReference>
<evidence type="ECO:0000256" key="5">
    <source>
        <dbReference type="ARBA" id="ARBA00022764"/>
    </source>
</evidence>
<dbReference type="EMBL" id="JALKHS010000018">
    <property type="protein sequence ID" value="MCK0533181.1"/>
    <property type="molecule type" value="Genomic_DNA"/>
</dbReference>
<dbReference type="InterPro" id="IPR031811">
    <property type="entry name" value="ALGX/ALGJ_SGNH-like"/>
</dbReference>
<evidence type="ECO:0000256" key="1">
    <source>
        <dbReference type="ARBA" id="ARBA00004418"/>
    </source>
</evidence>
<name>A0ABT0E1D2_9SPHN</name>
<reference evidence="8 9" key="1">
    <citation type="submission" date="2022-04" db="EMBL/GenBank/DDBJ databases">
        <authorList>
            <person name="Huq M.A."/>
        </authorList>
    </citation>
    <scope>NUCLEOTIDE SEQUENCE [LARGE SCALE GENOMIC DNA]</scope>
    <source>
        <strain evidence="8 9">MAH-33</strain>
    </source>
</reference>
<dbReference type="Pfam" id="PF16822">
    <property type="entry name" value="ALGX"/>
    <property type="match status" value="1"/>
</dbReference>